<dbReference type="EMBL" id="FMZK01000006">
    <property type="protein sequence ID" value="SDD23923.1"/>
    <property type="molecule type" value="Genomic_DNA"/>
</dbReference>
<reference evidence="2" key="1">
    <citation type="submission" date="2016-10" db="EMBL/GenBank/DDBJ databases">
        <authorList>
            <person name="Varghese N."/>
            <person name="Submissions S."/>
        </authorList>
    </citation>
    <scope>NUCLEOTIDE SEQUENCE [LARGE SCALE GENOMIC DNA]</scope>
    <source>
        <strain evidence="2">CGMCC 4.3504</strain>
    </source>
</reference>
<protein>
    <submittedName>
        <fullName evidence="1">Uncharacterized protein</fullName>
    </submittedName>
</protein>
<keyword evidence="2" id="KW-1185">Reference proteome</keyword>
<accession>A0A1G6T4P7</accession>
<name>A0A1G6T4P7_9ACTN</name>
<organism evidence="1 2">
    <name type="scientific">Streptomyces prasinopilosus</name>
    <dbReference type="NCBI Taxonomy" id="67344"/>
    <lineage>
        <taxon>Bacteria</taxon>
        <taxon>Bacillati</taxon>
        <taxon>Actinomycetota</taxon>
        <taxon>Actinomycetes</taxon>
        <taxon>Kitasatosporales</taxon>
        <taxon>Streptomycetaceae</taxon>
        <taxon>Streptomyces</taxon>
    </lineage>
</organism>
<gene>
    <name evidence="1" type="ORF">SAMN05216505_10634</name>
</gene>
<evidence type="ECO:0000313" key="2">
    <source>
        <dbReference type="Proteomes" id="UP000182100"/>
    </source>
</evidence>
<evidence type="ECO:0000313" key="1">
    <source>
        <dbReference type="EMBL" id="SDD23923.1"/>
    </source>
</evidence>
<dbReference type="Proteomes" id="UP000182100">
    <property type="component" value="Unassembled WGS sequence"/>
</dbReference>
<proteinExistence type="predicted"/>
<sequence length="84" mass="9099">MMKQVFLAGPAPGGAHTAGCGPRAVVTMRRSWRIGYAHSTPSSHSVSSCFWASLSRLDSVFETHTLSSVSTSVTFSFFGYPTRR</sequence>
<dbReference type="AlphaFoldDB" id="A0A1G6T4P7"/>